<accession>A0A4Y2MGD8</accession>
<gene>
    <name evidence="1" type="ORF">AVEN_66154_1</name>
</gene>
<reference evidence="1 2" key="1">
    <citation type="journal article" date="2019" name="Sci. Rep.">
        <title>Orb-weaving spider Araneus ventricosus genome elucidates the spidroin gene catalogue.</title>
        <authorList>
            <person name="Kono N."/>
            <person name="Nakamura H."/>
            <person name="Ohtoshi R."/>
            <person name="Moran D.A.P."/>
            <person name="Shinohara A."/>
            <person name="Yoshida Y."/>
            <person name="Fujiwara M."/>
            <person name="Mori M."/>
            <person name="Tomita M."/>
            <person name="Arakawa K."/>
        </authorList>
    </citation>
    <scope>NUCLEOTIDE SEQUENCE [LARGE SCALE GENOMIC DNA]</scope>
</reference>
<sequence>MVPAPLRTKAEEYFSSLETQFNRLFSAIEVRQANNTIFHDKSTQDALQSLNSEAGSKLIKPSPFTNRSLSACHHLCSVTKADLLLSSSTQQNKQQKKK</sequence>
<organism evidence="1 2">
    <name type="scientific">Araneus ventricosus</name>
    <name type="common">Orbweaver spider</name>
    <name type="synonym">Epeira ventricosa</name>
    <dbReference type="NCBI Taxonomy" id="182803"/>
    <lineage>
        <taxon>Eukaryota</taxon>
        <taxon>Metazoa</taxon>
        <taxon>Ecdysozoa</taxon>
        <taxon>Arthropoda</taxon>
        <taxon>Chelicerata</taxon>
        <taxon>Arachnida</taxon>
        <taxon>Araneae</taxon>
        <taxon>Araneomorphae</taxon>
        <taxon>Entelegynae</taxon>
        <taxon>Araneoidea</taxon>
        <taxon>Araneidae</taxon>
        <taxon>Araneus</taxon>
    </lineage>
</organism>
<comment type="caution">
    <text evidence="1">The sequence shown here is derived from an EMBL/GenBank/DDBJ whole genome shotgun (WGS) entry which is preliminary data.</text>
</comment>
<dbReference type="Proteomes" id="UP000499080">
    <property type="component" value="Unassembled WGS sequence"/>
</dbReference>
<evidence type="ECO:0000313" key="2">
    <source>
        <dbReference type="Proteomes" id="UP000499080"/>
    </source>
</evidence>
<keyword evidence="2" id="KW-1185">Reference proteome</keyword>
<dbReference type="AlphaFoldDB" id="A0A4Y2MGD8"/>
<protein>
    <submittedName>
        <fullName evidence="1">Uncharacterized protein</fullName>
    </submittedName>
</protein>
<dbReference type="EMBL" id="BGPR01007271">
    <property type="protein sequence ID" value="GBN25659.1"/>
    <property type="molecule type" value="Genomic_DNA"/>
</dbReference>
<name>A0A4Y2MGD8_ARAVE</name>
<evidence type="ECO:0000313" key="1">
    <source>
        <dbReference type="EMBL" id="GBN25659.1"/>
    </source>
</evidence>
<proteinExistence type="predicted"/>